<accession>A0A2H4PZB9</accession>
<dbReference type="GeneID" id="35001486"/>
<dbReference type="PANTHER" id="PTHR39328:SF1">
    <property type="entry name" value="BLL2871 PROTEIN"/>
    <property type="match status" value="1"/>
</dbReference>
<gene>
    <name evidence="1" type="ORF">SAMN05444271_1377</name>
</gene>
<dbReference type="SUPFAM" id="SSF56235">
    <property type="entry name" value="N-terminal nucleophile aminohydrolases (Ntn hydrolases)"/>
    <property type="match status" value="1"/>
</dbReference>
<dbReference type="InterPro" id="IPR010430">
    <property type="entry name" value="DUF1028"/>
</dbReference>
<dbReference type="Proteomes" id="UP000198888">
    <property type="component" value="Unassembled WGS sequence"/>
</dbReference>
<keyword evidence="2" id="KW-1185">Reference proteome</keyword>
<organism evidence="1 2">
    <name type="scientific">Halohasta litchfieldiae</name>
    <dbReference type="NCBI Taxonomy" id="1073996"/>
    <lineage>
        <taxon>Archaea</taxon>
        <taxon>Methanobacteriati</taxon>
        <taxon>Methanobacteriota</taxon>
        <taxon>Stenosarchaea group</taxon>
        <taxon>Halobacteria</taxon>
        <taxon>Halobacteriales</taxon>
        <taxon>Haloferacaceae</taxon>
        <taxon>Halohasta</taxon>
    </lineage>
</organism>
<proteinExistence type="predicted"/>
<dbReference type="RefSeq" id="WP_089673643.1">
    <property type="nucleotide sequence ID" value="NZ_CP024845.1"/>
</dbReference>
<dbReference type="EMBL" id="FNYR01000037">
    <property type="protein sequence ID" value="SEJ26246.1"/>
    <property type="molecule type" value="Genomic_DNA"/>
</dbReference>
<dbReference type="PANTHER" id="PTHR39328">
    <property type="entry name" value="BLL2871 PROTEIN"/>
    <property type="match status" value="1"/>
</dbReference>
<dbReference type="AlphaFoldDB" id="A0A1H6XDQ2"/>
<evidence type="ECO:0000313" key="1">
    <source>
        <dbReference type="EMBL" id="SEJ26246.1"/>
    </source>
</evidence>
<dbReference type="InterPro" id="IPR029055">
    <property type="entry name" value="Ntn_hydrolases_N"/>
</dbReference>
<name>A0A1H6XDQ2_9EURY</name>
<dbReference type="OrthoDB" id="311454at2157"/>
<dbReference type="GO" id="GO:0016787">
    <property type="term" value="F:hydrolase activity"/>
    <property type="evidence" value="ECO:0007669"/>
    <property type="project" value="UniProtKB-KW"/>
</dbReference>
<dbReference type="Gene3D" id="3.60.20.10">
    <property type="entry name" value="Glutamine Phosphoribosylpyrophosphate, subunit 1, domain 1"/>
    <property type="match status" value="1"/>
</dbReference>
<dbReference type="KEGG" id="hae:halTADL_0667"/>
<dbReference type="STRING" id="1073996.SAMN05444271_1377"/>
<reference evidence="1 2" key="1">
    <citation type="submission" date="2016-10" db="EMBL/GenBank/DDBJ databases">
        <authorList>
            <person name="de Groot N.N."/>
        </authorList>
    </citation>
    <scope>NUCLEOTIDE SEQUENCE [LARGE SCALE GENOMIC DNA]</scope>
    <source>
        <strain evidence="1 2">DSM 22187</strain>
    </source>
</reference>
<sequence length="235" mass="25107">MTFSLCVREPYQDADDSRQYRFGVAVTTRLPGVGALCPFVSEAGAVAVQSHVSETLGERTLSYLDDGLAIDDAVEALLNADDNRRNRQVHGVDTEGSVVFTGSQCNDHAGHRDTGQCTVAGNLLTDEAVLDATASTYESDAFGEAPLAERLVDALAAGIEAGGDKRESLSVGSAALKVVTTEEQGYRRFYNDLRVDASETPVADLRTTYEAALLGYEQSLDEYATADEIESLGPE</sequence>
<accession>A0A1H6XDQ2</accession>
<protein>
    <submittedName>
        <fullName evidence="1">Uncharacterized conserved protein, Ntn-hydrolase superfamily</fullName>
    </submittedName>
</protein>
<dbReference type="Pfam" id="PF06267">
    <property type="entry name" value="DUF1028"/>
    <property type="match status" value="1"/>
</dbReference>
<keyword evidence="1" id="KW-0378">Hydrolase</keyword>
<evidence type="ECO:0000313" key="2">
    <source>
        <dbReference type="Proteomes" id="UP000198888"/>
    </source>
</evidence>